<keyword evidence="2" id="KW-1133">Transmembrane helix</keyword>
<feature type="region of interest" description="Disordered" evidence="1">
    <location>
        <begin position="384"/>
        <end position="430"/>
    </location>
</feature>
<dbReference type="RefSeq" id="XP_001903735.1">
    <property type="nucleotide sequence ID" value="XM_001903700.1"/>
</dbReference>
<evidence type="ECO:0000313" key="3">
    <source>
        <dbReference type="EMBL" id="CAP61510.1"/>
    </source>
</evidence>
<evidence type="ECO:0000313" key="5">
    <source>
        <dbReference type="Proteomes" id="UP000001197"/>
    </source>
</evidence>
<evidence type="ECO:0000313" key="4">
    <source>
        <dbReference type="EMBL" id="CDP27865.1"/>
    </source>
</evidence>
<dbReference type="AlphaFoldDB" id="B2ADJ5"/>
<dbReference type="EMBL" id="CU633454">
    <property type="protein sequence ID" value="CAP61510.1"/>
    <property type="molecule type" value="Genomic_DNA"/>
</dbReference>
<reference evidence="4" key="4">
    <citation type="submission" date="2015-04" db="EMBL/GenBank/DDBJ databases">
        <title>Maintaining two mating types: Structure of the mating type locus and its role in heterokaryosis in Podospora anserina.</title>
        <authorList>
            <person name="Grognet P."/>
            <person name="Bidard F."/>
            <person name="Kuchly C."/>
            <person name="Chan Ho Tong L."/>
            <person name="Coppin E."/>
            <person name="Ait Benkhali J."/>
            <person name="Couloux A."/>
            <person name="Wincker P."/>
            <person name="Debuchy R."/>
            <person name="Silar P."/>
        </authorList>
    </citation>
    <scope>NUCLEOTIDE SEQUENCE</scope>
</reference>
<keyword evidence="5" id="KW-1185">Reference proteome</keyword>
<dbReference type="GeneID" id="6187769"/>
<evidence type="ECO:0000256" key="1">
    <source>
        <dbReference type="SAM" id="MobiDB-lite"/>
    </source>
</evidence>
<sequence length="592" mass="65144">MLVRVIIGQVLEISDPRPHQASTNLVAPALAQFELKIPDWSRTISPSVVACEVSGLPHRRFGHFFLWYFCRPPARFWCGRSVCFVHDPSIFGVIWRQTEMDIIDKVKGSTDEQEPHPGNPFIAGDPSSDSDRDEDTQAREDADNAHDVEEEKESILPKLGLPIALLVGAAIMGGGTYAVVAYVQNLVANAAVDNDEAKWIRLARTDAYDGCYLGCTSCDDPNFAYNACQLTTRVDVKGVICDANKMWNWAVEDRYPKECLKAVSKVIMGDALEDLKNHYRKRYAIITVAIVGGLAVGFLVYFLWRKFAKPKETPKPWSTYDQTPAPFSIKRPATWKLPKKEKPEKTKTEHTDKITTTTTPTTCEPTNLAPHEAVAAVPIVSHSRSSSRSSCSSRASSTHSAQRIPTPPTFDLPCRSSSRASSRSSSSGPRLSTLIGAALTITTSGASASICIRDQPWTQHFITSSPSPTQKTITGTIHGWFSECYQIQKCKQKCRWSCSGSSCGNKCSKECHIEDRTKKEPKVFVDAVVPMVAKCGFKMVDTLSGSETPTVRVANGGIERGLYVRISVSGYNVTDARRTDRSVECLHALGGV</sequence>
<feature type="transmembrane region" description="Helical" evidence="2">
    <location>
        <begin position="159"/>
        <end position="183"/>
    </location>
</feature>
<gene>
    <name evidence="3" type="ORF">PODANS_4_1255</name>
</gene>
<dbReference type="KEGG" id="pan:PODANSg750"/>
<accession>B2ADJ5</accession>
<organism evidence="3">
    <name type="scientific">Podospora anserina (strain S / ATCC MYA-4624 / DSM 980 / FGSC 10383)</name>
    <name type="common">Pleurage anserina</name>
    <dbReference type="NCBI Taxonomy" id="515849"/>
    <lineage>
        <taxon>Eukaryota</taxon>
        <taxon>Fungi</taxon>
        <taxon>Dikarya</taxon>
        <taxon>Ascomycota</taxon>
        <taxon>Pezizomycotina</taxon>
        <taxon>Sordariomycetes</taxon>
        <taxon>Sordariomycetidae</taxon>
        <taxon>Sordariales</taxon>
        <taxon>Podosporaceae</taxon>
        <taxon>Podospora</taxon>
        <taxon>Podospora anserina</taxon>
    </lineage>
</organism>
<protein>
    <submittedName>
        <fullName evidence="3">Podospora anserina S mat+ genomic DNA chromosome 4, supercontig 1</fullName>
    </submittedName>
</protein>
<dbReference type="VEuPathDB" id="FungiDB:PODANS_4_1255"/>
<feature type="compositionally biased region" description="Basic and acidic residues" evidence="1">
    <location>
        <begin position="135"/>
        <end position="153"/>
    </location>
</feature>
<dbReference type="OrthoDB" id="3926976at2759"/>
<feature type="compositionally biased region" description="Low complexity" evidence="1">
    <location>
        <begin position="415"/>
        <end position="427"/>
    </location>
</feature>
<reference evidence="3 5" key="1">
    <citation type="journal article" date="2008" name="Genome Biol.">
        <title>The genome sequence of the model ascomycete fungus Podospora anserina.</title>
        <authorList>
            <person name="Espagne E."/>
            <person name="Lespinet O."/>
            <person name="Malagnac F."/>
            <person name="Da Silva C."/>
            <person name="Jaillon O."/>
            <person name="Porcel B.M."/>
            <person name="Couloux A."/>
            <person name="Aury J.-M."/>
            <person name="Segurens B."/>
            <person name="Poulain J."/>
            <person name="Anthouard V."/>
            <person name="Grossetete S."/>
            <person name="Khalili H."/>
            <person name="Coppin E."/>
            <person name="Dequard-Chablat M."/>
            <person name="Picard M."/>
            <person name="Contamine V."/>
            <person name="Arnaise S."/>
            <person name="Bourdais A."/>
            <person name="Berteaux-Lecellier V."/>
            <person name="Gautheret D."/>
            <person name="de Vries R.P."/>
            <person name="Battaglia E."/>
            <person name="Coutinho P.M."/>
            <person name="Danchin E.G.J."/>
            <person name="Henrissat B."/>
            <person name="El Khoury R."/>
            <person name="Sainsard-Chanet A."/>
            <person name="Boivin A."/>
            <person name="Pinan-Lucarre B."/>
            <person name="Sellem C.H."/>
            <person name="Debuchy R."/>
            <person name="Wincker P."/>
            <person name="Weissenbach J."/>
            <person name="Silar P."/>
        </authorList>
    </citation>
    <scope>NUCLEOTIDE SEQUENCE [LARGE SCALE GENOMIC DNA]</scope>
    <source>
        <strain evidence="5">S / ATCC MYA-4624 / DSM 980 / FGSC 10383</strain>
        <strain evidence="3">S mat+</strain>
    </source>
</reference>
<reference evidence="3" key="2">
    <citation type="submission" date="2008-07" db="EMBL/GenBank/DDBJ databases">
        <authorList>
            <person name="Genoscope - CEA"/>
        </authorList>
    </citation>
    <scope>NUCLEOTIDE SEQUENCE</scope>
    <source>
        <strain evidence="3">S mat+</strain>
    </source>
</reference>
<feature type="region of interest" description="Disordered" evidence="1">
    <location>
        <begin position="332"/>
        <end position="366"/>
    </location>
</feature>
<feature type="compositionally biased region" description="Low complexity" evidence="1">
    <location>
        <begin position="384"/>
        <end position="401"/>
    </location>
</feature>
<keyword evidence="2" id="KW-0472">Membrane</keyword>
<reference evidence="5" key="3">
    <citation type="journal article" date="2014" name="Genetics">
        <title>Maintaining two mating types: Structure of the mating type locus and its role in heterokaryosis in Podospora anserina.</title>
        <authorList>
            <person name="Grognet P."/>
            <person name="Bidard F."/>
            <person name="Kuchly C."/>
            <person name="Tong L.C.H."/>
            <person name="Coppin E."/>
            <person name="Benkhali J.A."/>
            <person name="Couloux A."/>
            <person name="Wincker P."/>
            <person name="Debuchy R."/>
            <person name="Silar P."/>
        </authorList>
    </citation>
    <scope>GENOME REANNOTATION</scope>
    <source>
        <strain evidence="5">S / ATCC MYA-4624 / DSM 980 / FGSC 10383</strain>
    </source>
</reference>
<dbReference type="HOGENOM" id="CLU_460881_0_0_1"/>
<dbReference type="Proteomes" id="UP000001197">
    <property type="component" value="Chromosome 4"/>
</dbReference>
<feature type="compositionally biased region" description="Basic and acidic residues" evidence="1">
    <location>
        <begin position="338"/>
        <end position="353"/>
    </location>
</feature>
<keyword evidence="2" id="KW-0812">Transmembrane</keyword>
<proteinExistence type="predicted"/>
<feature type="transmembrane region" description="Helical" evidence="2">
    <location>
        <begin position="283"/>
        <end position="304"/>
    </location>
</feature>
<feature type="region of interest" description="Disordered" evidence="1">
    <location>
        <begin position="108"/>
        <end position="153"/>
    </location>
</feature>
<dbReference type="EMBL" id="FO904939">
    <property type="protein sequence ID" value="CDP27865.1"/>
    <property type="molecule type" value="Genomic_DNA"/>
</dbReference>
<evidence type="ECO:0000256" key="2">
    <source>
        <dbReference type="SAM" id="Phobius"/>
    </source>
</evidence>
<feature type="compositionally biased region" description="Low complexity" evidence="1">
    <location>
        <begin position="354"/>
        <end position="366"/>
    </location>
</feature>
<name>B2ADJ5_PODAN</name>